<accession>A0A364NX72</accession>
<dbReference type="RefSeq" id="WP_112144954.1">
    <property type="nucleotide sequence ID" value="NZ_PGTO01000008.1"/>
</dbReference>
<gene>
    <name evidence="1" type="ORF">CU669_11950</name>
</gene>
<comment type="caution">
    <text evidence="1">The sequence shown here is derived from an EMBL/GenBank/DDBJ whole genome shotgun (WGS) entry which is preliminary data.</text>
</comment>
<sequence>MKVRIEDRAVFRSLSPITVQAYLLSRGWAEVERWEGRAVVYRGASEKWQALVPLNAELGDYEARMVDVVRAVASAEERSELSVLIDLTTTGADIVRIRAVENAEDGSLPIDAGVKLYQQAREILLSAACTAASPDRPRAVFYSRKPQSATDYIDSLRIGQTEKGSYIITLLSPVAPALDDSGQLSLGPQFDPDPFERKVTKTLIGALVATKAAVAEALDKDSQVEHFEEHLRDGVNANLCEALAHLTEAGGTIDIDVSWAEVRPLFERTAPQHKVRFEAQTSQVLLKAAEFLRTKEPMTGQQLQGWVYGPKRPPKAKLGQASLKVFVDEKPVSVTAVDLDDETYALLAEANKRRLPISCEGDLFPKKSRGYELRNIQNLVMLVPEDT</sequence>
<reference evidence="1 2" key="1">
    <citation type="submission" date="2017-11" db="EMBL/GenBank/DDBJ databases">
        <title>Draft genome sequence of magnetotactic bacterium Magnetospirillum kuznetsovii LBB-42.</title>
        <authorList>
            <person name="Grouzdev D.S."/>
            <person name="Rysina M.S."/>
            <person name="Baslerov R.V."/>
            <person name="Koziaeva V."/>
        </authorList>
    </citation>
    <scope>NUCLEOTIDE SEQUENCE [LARGE SCALE GENOMIC DNA]</scope>
    <source>
        <strain evidence="1 2">LBB-42</strain>
    </source>
</reference>
<dbReference type="AlphaFoldDB" id="A0A364NX72"/>
<keyword evidence="2" id="KW-1185">Reference proteome</keyword>
<dbReference type="Proteomes" id="UP000251075">
    <property type="component" value="Unassembled WGS sequence"/>
</dbReference>
<evidence type="ECO:0000313" key="2">
    <source>
        <dbReference type="Proteomes" id="UP000251075"/>
    </source>
</evidence>
<proteinExistence type="predicted"/>
<organism evidence="1 2">
    <name type="scientific">Paramagnetospirillum kuznetsovii</name>
    <dbReference type="NCBI Taxonomy" id="2053833"/>
    <lineage>
        <taxon>Bacteria</taxon>
        <taxon>Pseudomonadati</taxon>
        <taxon>Pseudomonadota</taxon>
        <taxon>Alphaproteobacteria</taxon>
        <taxon>Rhodospirillales</taxon>
        <taxon>Magnetospirillaceae</taxon>
        <taxon>Paramagnetospirillum</taxon>
    </lineage>
</organism>
<name>A0A364NX72_9PROT</name>
<dbReference type="OrthoDB" id="7839994at2"/>
<dbReference type="EMBL" id="PGTO01000008">
    <property type="protein sequence ID" value="RAU21684.1"/>
    <property type="molecule type" value="Genomic_DNA"/>
</dbReference>
<protein>
    <submittedName>
        <fullName evidence="1">Uncharacterized protein</fullName>
    </submittedName>
</protein>
<evidence type="ECO:0000313" key="1">
    <source>
        <dbReference type="EMBL" id="RAU21684.1"/>
    </source>
</evidence>